<dbReference type="AlphaFoldDB" id="A0A5C1Q1Q0"/>
<dbReference type="EMBL" id="CP035708">
    <property type="protein sequence ID" value="QEN00816.1"/>
    <property type="molecule type" value="Genomic_DNA"/>
</dbReference>
<protein>
    <submittedName>
        <fullName evidence="2">GNAT family N-acetyltransferase</fullName>
    </submittedName>
</protein>
<dbReference type="OrthoDB" id="4349922at2"/>
<proteinExistence type="predicted"/>
<evidence type="ECO:0000313" key="3">
    <source>
        <dbReference type="Proteomes" id="UP000323522"/>
    </source>
</evidence>
<keyword evidence="2" id="KW-0808">Transferase</keyword>
<dbReference type="KEGG" id="snn:EWH46_08530"/>
<organism evidence="2 3">
    <name type="scientific">Sphaerotilus sulfidivorans</name>
    <dbReference type="NCBI Taxonomy" id="639200"/>
    <lineage>
        <taxon>Bacteria</taxon>
        <taxon>Pseudomonadati</taxon>
        <taxon>Pseudomonadota</taxon>
        <taxon>Betaproteobacteria</taxon>
        <taxon>Burkholderiales</taxon>
        <taxon>Sphaerotilaceae</taxon>
        <taxon>Sphaerotilus</taxon>
    </lineage>
</organism>
<reference evidence="2 3" key="1">
    <citation type="submission" date="2019-02" db="EMBL/GenBank/DDBJ databases">
        <title>Complete Genome Sequence and Methylome Analysis of Sphaerotilus natans subsp. sulfidivorans D-507.</title>
        <authorList>
            <person name="Fomenkov A."/>
            <person name="Gridneva E."/>
            <person name="Smolyakov D."/>
            <person name="Dubinina G."/>
            <person name="Vincze T."/>
            <person name="Grabovich M."/>
            <person name="Roberts R.J."/>
        </authorList>
    </citation>
    <scope>NUCLEOTIDE SEQUENCE [LARGE SCALE GENOMIC DNA]</scope>
    <source>
        <strain evidence="2 3">D-507</strain>
    </source>
</reference>
<dbReference type="Gene3D" id="3.40.630.30">
    <property type="match status" value="1"/>
</dbReference>
<dbReference type="Pfam" id="PF13480">
    <property type="entry name" value="Acetyltransf_6"/>
    <property type="match status" value="1"/>
</dbReference>
<evidence type="ECO:0000259" key="1">
    <source>
        <dbReference type="Pfam" id="PF13480"/>
    </source>
</evidence>
<dbReference type="Proteomes" id="UP000323522">
    <property type="component" value="Chromosome"/>
</dbReference>
<accession>A0A5C1Q1Q0</accession>
<dbReference type="InterPro" id="IPR016181">
    <property type="entry name" value="Acyl_CoA_acyltransferase"/>
</dbReference>
<sequence>MNALADHIALQKFHAVQEIGATSFRLERGLHGWMRLQSRWQAMLLGGTQTDCVFRQPVWHGARLRHLCNDPDELFFVCAERQGRLLAVLPLALSQRAVGRMTAIRELRTPVHAHQLLCDIALAPDQDIHRLWTQMRAWLQGAGARQLPAWDLLRIDGVPGVSALDRALCAQAGTHQHTQLLRHSAWLDCSGTVDQALERVSRSHHGNVRRLQRRAMSRGALRFEVVSDPAALPQALSHFLQVESSGWKGERGTAIAACEGLSGFYRTLAEQFGRHRSCRIHLLWLDDRVIAAQFVLLGARTMNLVKIAYLEEESDIAPGHLIMREAIEAACADPGIDRLSFVSSPSWAHLWKPLQEPVRQHLIFRDSLRGWLLHRLHEHRHQPVQAG</sequence>
<dbReference type="SUPFAM" id="SSF55729">
    <property type="entry name" value="Acyl-CoA N-acyltransferases (Nat)"/>
    <property type="match status" value="1"/>
</dbReference>
<name>A0A5C1Q1Q0_9BURK</name>
<gene>
    <name evidence="2" type="ORF">EWH46_08530</name>
</gene>
<feature type="domain" description="BioF2-like acetyltransferase" evidence="1">
    <location>
        <begin position="203"/>
        <end position="342"/>
    </location>
</feature>
<dbReference type="InterPro" id="IPR038740">
    <property type="entry name" value="BioF2-like_GNAT_dom"/>
</dbReference>
<dbReference type="GO" id="GO:0016740">
    <property type="term" value="F:transferase activity"/>
    <property type="evidence" value="ECO:0007669"/>
    <property type="project" value="UniProtKB-KW"/>
</dbReference>
<evidence type="ECO:0000313" key="2">
    <source>
        <dbReference type="EMBL" id="QEN00816.1"/>
    </source>
</evidence>